<evidence type="ECO:0000259" key="6">
    <source>
        <dbReference type="PROSITE" id="PS50931"/>
    </source>
</evidence>
<evidence type="ECO:0000313" key="8">
    <source>
        <dbReference type="Proteomes" id="UP000461443"/>
    </source>
</evidence>
<dbReference type="FunFam" id="1.10.10.10:FF:000001">
    <property type="entry name" value="LysR family transcriptional regulator"/>
    <property type="match status" value="1"/>
</dbReference>
<name>A0A845SH69_9GAMM</name>
<dbReference type="SUPFAM" id="SSF46785">
    <property type="entry name" value="Winged helix' DNA-binding domain"/>
    <property type="match status" value="1"/>
</dbReference>
<gene>
    <name evidence="7" type="ORF">GRH90_05840</name>
</gene>
<feature type="region of interest" description="Disordered" evidence="5">
    <location>
        <begin position="297"/>
        <end position="317"/>
    </location>
</feature>
<dbReference type="RefSeq" id="WP_162364983.1">
    <property type="nucleotide sequence ID" value="NZ_WUBS01000003.1"/>
</dbReference>
<evidence type="ECO:0000256" key="5">
    <source>
        <dbReference type="SAM" id="MobiDB-lite"/>
    </source>
</evidence>
<dbReference type="GO" id="GO:0032993">
    <property type="term" value="C:protein-DNA complex"/>
    <property type="evidence" value="ECO:0007669"/>
    <property type="project" value="TreeGrafter"/>
</dbReference>
<evidence type="ECO:0000313" key="7">
    <source>
        <dbReference type="EMBL" id="NDL62274.1"/>
    </source>
</evidence>
<comment type="similarity">
    <text evidence="1">Belongs to the LysR transcriptional regulatory family.</text>
</comment>
<protein>
    <submittedName>
        <fullName evidence="7">LysR family transcriptional regulator</fullName>
    </submittedName>
</protein>
<dbReference type="InterPro" id="IPR005119">
    <property type="entry name" value="LysR_subst-bd"/>
</dbReference>
<sequence length="317" mass="35256">MFELGQLRCFTTVAMELSFRRAAERLNMTQPPLSRQVQLLEHQLGVRLFERTTRSVTLTPAGRAFFIEANQLLERAQSAVANVKRIAQGEIGAINISFVSCAVYQFLPEVINRVKLSHPQIDINLREMPTTEQLEGVRLRQVDIGIVRAGHSRHGYLCESLLKEPFVLAAPRGHPLATAARPGPRDLDRQPFITYALSSWQPFYELFAGVFRANNVQPRYVHQIGSTVTILSLVNGGMGLALVPACAARIRFENVVFRDIELGEGVCSELSLIWRDDNDNPVLPVLLEALRRTVDGTSPPGGWPAGDKAAQRRAPAR</sequence>
<dbReference type="Pfam" id="PF03466">
    <property type="entry name" value="LysR_substrate"/>
    <property type="match status" value="1"/>
</dbReference>
<dbReference type="SUPFAM" id="SSF53850">
    <property type="entry name" value="Periplasmic binding protein-like II"/>
    <property type="match status" value="1"/>
</dbReference>
<keyword evidence="4" id="KW-0804">Transcription</keyword>
<dbReference type="Proteomes" id="UP000461443">
    <property type="component" value="Unassembled WGS sequence"/>
</dbReference>
<dbReference type="GO" id="GO:0003677">
    <property type="term" value="F:DNA binding"/>
    <property type="evidence" value="ECO:0007669"/>
    <property type="project" value="UniProtKB-KW"/>
</dbReference>
<evidence type="ECO:0000256" key="1">
    <source>
        <dbReference type="ARBA" id="ARBA00009437"/>
    </source>
</evidence>
<keyword evidence="8" id="KW-1185">Reference proteome</keyword>
<keyword evidence="3" id="KW-0238">DNA-binding</keyword>
<dbReference type="InterPro" id="IPR000847">
    <property type="entry name" value="LysR_HTH_N"/>
</dbReference>
<comment type="caution">
    <text evidence="7">The sequence shown here is derived from an EMBL/GenBank/DDBJ whole genome shotgun (WGS) entry which is preliminary data.</text>
</comment>
<evidence type="ECO:0000256" key="2">
    <source>
        <dbReference type="ARBA" id="ARBA00023015"/>
    </source>
</evidence>
<proteinExistence type="inferred from homology"/>
<organism evidence="7 8">
    <name type="scientific">Acerihabitans arboris</name>
    <dbReference type="NCBI Taxonomy" id="2691583"/>
    <lineage>
        <taxon>Bacteria</taxon>
        <taxon>Pseudomonadati</taxon>
        <taxon>Pseudomonadota</taxon>
        <taxon>Gammaproteobacteria</taxon>
        <taxon>Enterobacterales</taxon>
        <taxon>Pectobacteriaceae</taxon>
        <taxon>Acerihabitans</taxon>
    </lineage>
</organism>
<accession>A0A845SH69</accession>
<dbReference type="AlphaFoldDB" id="A0A845SH69"/>
<dbReference type="PANTHER" id="PTHR30346:SF0">
    <property type="entry name" value="HCA OPERON TRANSCRIPTIONAL ACTIVATOR HCAR"/>
    <property type="match status" value="1"/>
</dbReference>
<dbReference type="EMBL" id="WUBS01000003">
    <property type="protein sequence ID" value="NDL62274.1"/>
    <property type="molecule type" value="Genomic_DNA"/>
</dbReference>
<evidence type="ECO:0000256" key="3">
    <source>
        <dbReference type="ARBA" id="ARBA00023125"/>
    </source>
</evidence>
<dbReference type="PROSITE" id="PS50931">
    <property type="entry name" value="HTH_LYSR"/>
    <property type="match status" value="1"/>
</dbReference>
<dbReference type="GO" id="GO:0003700">
    <property type="term" value="F:DNA-binding transcription factor activity"/>
    <property type="evidence" value="ECO:0007669"/>
    <property type="project" value="InterPro"/>
</dbReference>
<dbReference type="Gene3D" id="3.40.190.10">
    <property type="entry name" value="Periplasmic binding protein-like II"/>
    <property type="match status" value="2"/>
</dbReference>
<reference evidence="7 8" key="2">
    <citation type="submission" date="2020-02" db="EMBL/GenBank/DDBJ databases">
        <title>The new genus of Enterobacteriales.</title>
        <authorList>
            <person name="Kim I.S."/>
        </authorList>
    </citation>
    <scope>NUCLEOTIDE SEQUENCE [LARGE SCALE GENOMIC DNA]</scope>
    <source>
        <strain evidence="7 8">SAP-6</strain>
    </source>
</reference>
<dbReference type="InterPro" id="IPR036390">
    <property type="entry name" value="WH_DNA-bd_sf"/>
</dbReference>
<dbReference type="Gene3D" id="1.10.10.10">
    <property type="entry name" value="Winged helix-like DNA-binding domain superfamily/Winged helix DNA-binding domain"/>
    <property type="match status" value="1"/>
</dbReference>
<dbReference type="PRINTS" id="PR00039">
    <property type="entry name" value="HTHLYSR"/>
</dbReference>
<dbReference type="InterPro" id="IPR036388">
    <property type="entry name" value="WH-like_DNA-bd_sf"/>
</dbReference>
<dbReference type="PANTHER" id="PTHR30346">
    <property type="entry name" value="TRANSCRIPTIONAL DUAL REGULATOR HCAR-RELATED"/>
    <property type="match status" value="1"/>
</dbReference>
<reference evidence="7 8" key="1">
    <citation type="submission" date="2019-12" db="EMBL/GenBank/DDBJ databases">
        <authorList>
            <person name="Lee S.D."/>
        </authorList>
    </citation>
    <scope>NUCLEOTIDE SEQUENCE [LARGE SCALE GENOMIC DNA]</scope>
    <source>
        <strain evidence="7 8">SAP-6</strain>
    </source>
</reference>
<keyword evidence="2" id="KW-0805">Transcription regulation</keyword>
<evidence type="ECO:0000256" key="4">
    <source>
        <dbReference type="ARBA" id="ARBA00023163"/>
    </source>
</evidence>
<feature type="domain" description="HTH lysR-type" evidence="6">
    <location>
        <begin position="2"/>
        <end position="59"/>
    </location>
</feature>
<dbReference type="Pfam" id="PF00126">
    <property type="entry name" value="HTH_1"/>
    <property type="match status" value="1"/>
</dbReference>